<accession>A0A1H4L339</accession>
<feature type="domain" description="HTH cro/C1-type" evidence="2">
    <location>
        <begin position="28"/>
        <end position="82"/>
    </location>
</feature>
<name>A0A1H4L339_9HYPH</name>
<dbReference type="Pfam" id="PF07883">
    <property type="entry name" value="Cupin_2"/>
    <property type="match status" value="1"/>
</dbReference>
<dbReference type="SMART" id="SM00530">
    <property type="entry name" value="HTH_XRE"/>
    <property type="match status" value="1"/>
</dbReference>
<proteinExistence type="predicted"/>
<dbReference type="SUPFAM" id="SSF47413">
    <property type="entry name" value="lambda repressor-like DNA-binding domains"/>
    <property type="match status" value="1"/>
</dbReference>
<evidence type="ECO:0000259" key="2">
    <source>
        <dbReference type="PROSITE" id="PS50943"/>
    </source>
</evidence>
<dbReference type="InterPro" id="IPR014710">
    <property type="entry name" value="RmlC-like_jellyroll"/>
</dbReference>
<dbReference type="Gene3D" id="1.10.260.40">
    <property type="entry name" value="lambda repressor-like DNA-binding domains"/>
    <property type="match status" value="1"/>
</dbReference>
<dbReference type="CDD" id="cd02209">
    <property type="entry name" value="cupin_XRE_C"/>
    <property type="match status" value="1"/>
</dbReference>
<dbReference type="GO" id="GO:0003700">
    <property type="term" value="F:DNA-binding transcription factor activity"/>
    <property type="evidence" value="ECO:0007669"/>
    <property type="project" value="TreeGrafter"/>
</dbReference>
<dbReference type="AlphaFoldDB" id="A0A1H4L339"/>
<dbReference type="CDD" id="cd00093">
    <property type="entry name" value="HTH_XRE"/>
    <property type="match status" value="1"/>
</dbReference>
<dbReference type="InterPro" id="IPR001387">
    <property type="entry name" value="Cro/C1-type_HTH"/>
</dbReference>
<dbReference type="RefSeq" id="WP_090329087.1">
    <property type="nucleotide sequence ID" value="NZ_FNSL01000001.1"/>
</dbReference>
<dbReference type="GO" id="GO:0003677">
    <property type="term" value="F:DNA binding"/>
    <property type="evidence" value="ECO:0007669"/>
    <property type="project" value="UniProtKB-KW"/>
</dbReference>
<keyword evidence="4" id="KW-1185">Reference proteome</keyword>
<evidence type="ECO:0000256" key="1">
    <source>
        <dbReference type="ARBA" id="ARBA00023125"/>
    </source>
</evidence>
<reference evidence="4" key="1">
    <citation type="submission" date="2016-10" db="EMBL/GenBank/DDBJ databases">
        <authorList>
            <person name="Varghese N."/>
            <person name="Submissions S."/>
        </authorList>
    </citation>
    <scope>NUCLEOTIDE SEQUENCE [LARGE SCALE GENOMIC DNA]</scope>
    <source>
        <strain evidence="4">ES.061</strain>
    </source>
</reference>
<organism evidence="3 4">
    <name type="scientific">Nitratireductor aquibiodomus</name>
    <dbReference type="NCBI Taxonomy" id="204799"/>
    <lineage>
        <taxon>Bacteria</taxon>
        <taxon>Pseudomonadati</taxon>
        <taxon>Pseudomonadota</taxon>
        <taxon>Alphaproteobacteria</taxon>
        <taxon>Hyphomicrobiales</taxon>
        <taxon>Phyllobacteriaceae</taxon>
        <taxon>Nitratireductor</taxon>
    </lineage>
</organism>
<dbReference type="InterPro" id="IPR011051">
    <property type="entry name" value="RmlC_Cupin_sf"/>
</dbReference>
<evidence type="ECO:0000313" key="4">
    <source>
        <dbReference type="Proteomes" id="UP000199064"/>
    </source>
</evidence>
<dbReference type="InterPro" id="IPR050807">
    <property type="entry name" value="TransReg_Diox_bact_type"/>
</dbReference>
<dbReference type="GO" id="GO:0005829">
    <property type="term" value="C:cytosol"/>
    <property type="evidence" value="ECO:0007669"/>
    <property type="project" value="TreeGrafter"/>
</dbReference>
<dbReference type="InterPro" id="IPR013096">
    <property type="entry name" value="Cupin_2"/>
</dbReference>
<dbReference type="InterPro" id="IPR010982">
    <property type="entry name" value="Lambda_DNA-bd_dom_sf"/>
</dbReference>
<keyword evidence="1" id="KW-0238">DNA-binding</keyword>
<protein>
    <submittedName>
        <fullName evidence="3">Transcriptional regulator, XRE family with cupin sensor</fullName>
    </submittedName>
</protein>
<dbReference type="Pfam" id="PF13560">
    <property type="entry name" value="HTH_31"/>
    <property type="match status" value="1"/>
</dbReference>
<dbReference type="PROSITE" id="PS50943">
    <property type="entry name" value="HTH_CROC1"/>
    <property type="match status" value="1"/>
</dbReference>
<gene>
    <name evidence="3" type="ORF">SAMN05216452_2620</name>
</gene>
<dbReference type="EMBL" id="FNSL01000001">
    <property type="protein sequence ID" value="SEB65189.1"/>
    <property type="molecule type" value="Genomic_DNA"/>
</dbReference>
<dbReference type="SUPFAM" id="SSF51182">
    <property type="entry name" value="RmlC-like cupins"/>
    <property type="match status" value="1"/>
</dbReference>
<dbReference type="PANTHER" id="PTHR46797:SF2">
    <property type="entry name" value="TRANSCRIPTIONAL REGULATOR"/>
    <property type="match status" value="1"/>
</dbReference>
<dbReference type="Proteomes" id="UP000199064">
    <property type="component" value="Unassembled WGS sequence"/>
</dbReference>
<evidence type="ECO:0000313" key="3">
    <source>
        <dbReference type="EMBL" id="SEB65189.1"/>
    </source>
</evidence>
<dbReference type="Gene3D" id="2.60.120.10">
    <property type="entry name" value="Jelly Rolls"/>
    <property type="match status" value="1"/>
</dbReference>
<dbReference type="PANTHER" id="PTHR46797">
    <property type="entry name" value="HTH-TYPE TRANSCRIPTIONAL REGULATOR"/>
    <property type="match status" value="1"/>
</dbReference>
<sequence length="227" mass="25011">MSRSPPPGNTTIALSGKTVTDQSVGAQIRHLRQVRGLSLRQLAAKVGLSVGHLSQIERGVSSASVRTLAVTADALKVGVSDFFSGDRTDNENIVTRVGKRDRVQFGTDGLTKDLLTANGQKRGLDLFLIRMGPDDTSGDKPYSHCGLEAGYVLKGGFELEVEDRVHILGEGDACAFESTRPHRFRNAGQRETVVLWANFRHQSAQDEKRFNTLKRRDEINKERENLP</sequence>